<evidence type="ECO:0000313" key="3">
    <source>
        <dbReference type="Proteomes" id="UP000238220"/>
    </source>
</evidence>
<accession>A0A2S5TEV9</accession>
<sequence>MTKTFEALGIPFPLFAAPVTQARGYINQGQCTVCNSSAEHCFRLGIGCFVVVPCSHCNTAVGLDADDRVSGTCPECGVTVPFPKAEGNITTCYSCLRQGRAAIGKDSAFGMISWQQAMEGVTHGAPELEAQGYELIDKGDDWYGVRLPKELMLELLRTPSYVTWQGDVWQFCCGAPMSFIGEWSKADFNNAAQDGAGRALFAQVMSEDALMVWDRNDLGEGSYCYVFRCPGCKALKAHMDMS</sequence>
<proteinExistence type="inferred from homology"/>
<dbReference type="InterPro" id="IPR005363">
    <property type="entry name" value="UPF0167"/>
</dbReference>
<evidence type="ECO:0000256" key="1">
    <source>
        <dbReference type="ARBA" id="ARBA00008525"/>
    </source>
</evidence>
<reference evidence="2 3" key="1">
    <citation type="submission" date="2018-02" db="EMBL/GenBank/DDBJ databases">
        <title>Genome sequencing of Solimonas sp. HR-BB.</title>
        <authorList>
            <person name="Lee Y."/>
            <person name="Jeon C.O."/>
        </authorList>
    </citation>
    <scope>NUCLEOTIDE SEQUENCE [LARGE SCALE GENOMIC DNA]</scope>
    <source>
        <strain evidence="2 3">HR-BB</strain>
    </source>
</reference>
<protein>
    <submittedName>
        <fullName evidence="2">Uncharacterized protein</fullName>
    </submittedName>
</protein>
<name>A0A2S5TEV9_9GAMM</name>
<comment type="caution">
    <text evidence="2">The sequence shown here is derived from an EMBL/GenBank/DDBJ whole genome shotgun (WGS) entry which is preliminary data.</text>
</comment>
<dbReference type="EMBL" id="PSNW01000006">
    <property type="protein sequence ID" value="PPE73520.1"/>
    <property type="molecule type" value="Genomic_DNA"/>
</dbReference>
<dbReference type="AlphaFoldDB" id="A0A2S5TEV9"/>
<organism evidence="2 3">
    <name type="scientific">Solimonas fluminis</name>
    <dbReference type="NCBI Taxonomy" id="2086571"/>
    <lineage>
        <taxon>Bacteria</taxon>
        <taxon>Pseudomonadati</taxon>
        <taxon>Pseudomonadota</taxon>
        <taxon>Gammaproteobacteria</taxon>
        <taxon>Nevskiales</taxon>
        <taxon>Nevskiaceae</taxon>
        <taxon>Solimonas</taxon>
    </lineage>
</organism>
<dbReference type="Pfam" id="PF03691">
    <property type="entry name" value="UPF0167"/>
    <property type="match status" value="1"/>
</dbReference>
<comment type="similarity">
    <text evidence="1">Belongs to the UPF0167 family.</text>
</comment>
<dbReference type="Proteomes" id="UP000238220">
    <property type="component" value="Unassembled WGS sequence"/>
</dbReference>
<dbReference type="OrthoDB" id="7065534at2"/>
<evidence type="ECO:0000313" key="2">
    <source>
        <dbReference type="EMBL" id="PPE73520.1"/>
    </source>
</evidence>
<keyword evidence="3" id="KW-1185">Reference proteome</keyword>
<gene>
    <name evidence="2" type="ORF">C3942_11995</name>
</gene>